<evidence type="ECO:0000313" key="2">
    <source>
        <dbReference type="EMBL" id="CAI9952887.1"/>
    </source>
</evidence>
<accession>A0AA86UIW6</accession>
<proteinExistence type="predicted"/>
<dbReference type="Proteomes" id="UP001642409">
    <property type="component" value="Unassembled WGS sequence"/>
</dbReference>
<dbReference type="EMBL" id="CATOUU010000834">
    <property type="protein sequence ID" value="CAI9952887.1"/>
    <property type="molecule type" value="Genomic_DNA"/>
</dbReference>
<dbReference type="CDD" id="cd00167">
    <property type="entry name" value="SANT"/>
    <property type="match status" value="1"/>
</dbReference>
<evidence type="ECO:0000313" key="3">
    <source>
        <dbReference type="EMBL" id="CAL5985329.1"/>
    </source>
</evidence>
<dbReference type="InterPro" id="IPR001005">
    <property type="entry name" value="SANT/Myb"/>
</dbReference>
<name>A0AA86UIW6_9EUKA</name>
<dbReference type="InterPro" id="IPR009057">
    <property type="entry name" value="Homeodomain-like_sf"/>
</dbReference>
<dbReference type="AlphaFoldDB" id="A0AA86UIW6"/>
<feature type="domain" description="Myb-like" evidence="1">
    <location>
        <begin position="19"/>
        <end position="67"/>
    </location>
</feature>
<dbReference type="Pfam" id="PF00249">
    <property type="entry name" value="Myb_DNA-binding"/>
    <property type="match status" value="1"/>
</dbReference>
<dbReference type="Gene3D" id="1.10.10.60">
    <property type="entry name" value="Homeodomain-like"/>
    <property type="match status" value="1"/>
</dbReference>
<dbReference type="SUPFAM" id="SSF46689">
    <property type="entry name" value="Homeodomain-like"/>
    <property type="match status" value="1"/>
</dbReference>
<dbReference type="SMART" id="SM00717">
    <property type="entry name" value="SANT"/>
    <property type="match status" value="1"/>
</dbReference>
<protein>
    <recommendedName>
        <fullName evidence="1">Myb-like domain-containing protein</fullName>
    </recommendedName>
</protein>
<gene>
    <name evidence="2" type="ORF">HINF_LOCUS40532</name>
    <name evidence="3" type="ORF">HINF_LOCUS8790</name>
</gene>
<sequence length="121" mass="14292">MPFNSKHLINKQLLFPDRSKRAWTLLEKTQFTHLYKKYQKNFKLYIPHFEGRTESQIKSFYQNVVHKNKIINSSRGEQTFNTVLSTDIAQNQSQNGQSQNSEISEYLLESTTTTFENLDLQ</sequence>
<keyword evidence="4" id="KW-1185">Reference proteome</keyword>
<evidence type="ECO:0000313" key="4">
    <source>
        <dbReference type="Proteomes" id="UP001642409"/>
    </source>
</evidence>
<evidence type="ECO:0000259" key="1">
    <source>
        <dbReference type="SMART" id="SM00717"/>
    </source>
</evidence>
<comment type="caution">
    <text evidence="2">The sequence shown here is derived from an EMBL/GenBank/DDBJ whole genome shotgun (WGS) entry which is preliminary data.</text>
</comment>
<reference evidence="2" key="1">
    <citation type="submission" date="2023-06" db="EMBL/GenBank/DDBJ databases">
        <authorList>
            <person name="Kurt Z."/>
        </authorList>
    </citation>
    <scope>NUCLEOTIDE SEQUENCE</scope>
</reference>
<organism evidence="2">
    <name type="scientific">Hexamita inflata</name>
    <dbReference type="NCBI Taxonomy" id="28002"/>
    <lineage>
        <taxon>Eukaryota</taxon>
        <taxon>Metamonada</taxon>
        <taxon>Diplomonadida</taxon>
        <taxon>Hexamitidae</taxon>
        <taxon>Hexamitinae</taxon>
        <taxon>Hexamita</taxon>
    </lineage>
</organism>
<dbReference type="EMBL" id="CAXDID020000018">
    <property type="protein sequence ID" value="CAL5985329.1"/>
    <property type="molecule type" value="Genomic_DNA"/>
</dbReference>
<reference evidence="3 4" key="2">
    <citation type="submission" date="2024-07" db="EMBL/GenBank/DDBJ databases">
        <authorList>
            <person name="Akdeniz Z."/>
        </authorList>
    </citation>
    <scope>NUCLEOTIDE SEQUENCE [LARGE SCALE GENOMIC DNA]</scope>
</reference>